<protein>
    <submittedName>
        <fullName evidence="3">Aminocarboxymuconate-semialdehyde decarboxylase</fullName>
        <ecNumber evidence="3">4.1.1.45</ecNumber>
    </submittedName>
</protein>
<organism evidence="3 4">
    <name type="scientific">Brevibacillus fulvus</name>
    <dbReference type="NCBI Taxonomy" id="1125967"/>
    <lineage>
        <taxon>Bacteria</taxon>
        <taxon>Bacillati</taxon>
        <taxon>Bacillota</taxon>
        <taxon>Bacilli</taxon>
        <taxon>Bacillales</taxon>
        <taxon>Paenibacillaceae</taxon>
        <taxon>Brevibacillus</taxon>
    </lineage>
</organism>
<dbReference type="GO" id="GO:0005829">
    <property type="term" value="C:cytosol"/>
    <property type="evidence" value="ECO:0007669"/>
    <property type="project" value="TreeGrafter"/>
</dbReference>
<dbReference type="EMBL" id="JAFBEB010000001">
    <property type="protein sequence ID" value="MBM7588961.1"/>
    <property type="molecule type" value="Genomic_DNA"/>
</dbReference>
<dbReference type="InterPro" id="IPR032466">
    <property type="entry name" value="Metal_Hydrolase"/>
</dbReference>
<dbReference type="EC" id="4.1.1.45" evidence="3"/>
<sequence>MYDVHTHFIPTEVIRWLREHQSLVQAEWNQKEAKTSEFLRINGKWEFELKPYFLQENLYLQTQEQAGIRHSLVSPVPQLFLYELEPAITAELAAVYNDSLVRWTRSHPARLSALATLPLNRPEQAAAELERAMNLGLRGAIVATSWQGHRLSDDCFAPFWEMANAKRAIVFLHPLLSTDPRLNRRMMPNLIGIPWETTVCATDLVLSGTLERYPDVKILLAHGGGYFPFQLGRVQKGYETWPAVSTGVKQSPKELARRFWYDSVLWSRDSLQLLISLVGEEKVVPGTDFPFDLCDFPPMINGEKSFHRLLEADLSIH</sequence>
<dbReference type="PANTHER" id="PTHR21240:SF28">
    <property type="entry name" value="ISO-OROTATE DECARBOXYLASE (EUROFUNG)"/>
    <property type="match status" value="1"/>
</dbReference>
<gene>
    <name evidence="3" type="ORF">JOD01_000547</name>
</gene>
<dbReference type="RefSeq" id="WP_204516667.1">
    <property type="nucleotide sequence ID" value="NZ_BAABIN010000009.1"/>
</dbReference>
<accession>A0A939BTY9</accession>
<dbReference type="InterPro" id="IPR006680">
    <property type="entry name" value="Amidohydro-rel"/>
</dbReference>
<dbReference type="AlphaFoldDB" id="A0A939BTY9"/>
<reference evidence="3" key="1">
    <citation type="submission" date="2021-01" db="EMBL/GenBank/DDBJ databases">
        <title>Genomic Encyclopedia of Type Strains, Phase IV (KMG-IV): sequencing the most valuable type-strain genomes for metagenomic binning, comparative biology and taxonomic classification.</title>
        <authorList>
            <person name="Goeker M."/>
        </authorList>
    </citation>
    <scope>NUCLEOTIDE SEQUENCE</scope>
    <source>
        <strain evidence="3">DSM 25523</strain>
    </source>
</reference>
<evidence type="ECO:0000259" key="2">
    <source>
        <dbReference type="Pfam" id="PF04909"/>
    </source>
</evidence>
<comment type="caution">
    <text evidence="3">The sequence shown here is derived from an EMBL/GenBank/DDBJ whole genome shotgun (WGS) entry which is preliminary data.</text>
</comment>
<feature type="domain" description="Amidohydrolase-related" evidence="2">
    <location>
        <begin position="3"/>
        <end position="292"/>
    </location>
</feature>
<dbReference type="InterPro" id="IPR032465">
    <property type="entry name" value="ACMSD"/>
</dbReference>
<dbReference type="GO" id="GO:0001760">
    <property type="term" value="F:aminocarboxymuconate-semialdehyde decarboxylase activity"/>
    <property type="evidence" value="ECO:0007669"/>
    <property type="project" value="UniProtKB-EC"/>
</dbReference>
<dbReference type="GO" id="GO:0016787">
    <property type="term" value="F:hydrolase activity"/>
    <property type="evidence" value="ECO:0007669"/>
    <property type="project" value="InterPro"/>
</dbReference>
<name>A0A939BTY9_9BACL</name>
<keyword evidence="4" id="KW-1185">Reference proteome</keyword>
<dbReference type="PANTHER" id="PTHR21240">
    <property type="entry name" value="2-AMINO-3-CARBOXYLMUCONATE-6-SEMIALDEHYDE DECARBOXYLASE"/>
    <property type="match status" value="1"/>
</dbReference>
<dbReference type="Proteomes" id="UP000717624">
    <property type="component" value="Unassembled WGS sequence"/>
</dbReference>
<dbReference type="Pfam" id="PF04909">
    <property type="entry name" value="Amidohydro_2"/>
    <property type="match status" value="1"/>
</dbReference>
<dbReference type="SUPFAM" id="SSF51556">
    <property type="entry name" value="Metallo-dependent hydrolases"/>
    <property type="match status" value="1"/>
</dbReference>
<keyword evidence="1 3" id="KW-0456">Lyase</keyword>
<dbReference type="Gene3D" id="3.20.20.140">
    <property type="entry name" value="Metal-dependent hydrolases"/>
    <property type="match status" value="1"/>
</dbReference>
<evidence type="ECO:0000313" key="3">
    <source>
        <dbReference type="EMBL" id="MBM7588961.1"/>
    </source>
</evidence>
<proteinExistence type="predicted"/>
<evidence type="ECO:0000313" key="4">
    <source>
        <dbReference type="Proteomes" id="UP000717624"/>
    </source>
</evidence>
<evidence type="ECO:0000256" key="1">
    <source>
        <dbReference type="ARBA" id="ARBA00023239"/>
    </source>
</evidence>
<dbReference type="GO" id="GO:0019748">
    <property type="term" value="P:secondary metabolic process"/>
    <property type="evidence" value="ECO:0007669"/>
    <property type="project" value="TreeGrafter"/>
</dbReference>